<evidence type="ECO:0000313" key="9">
    <source>
        <dbReference type="RefSeq" id="XP_018497087.1"/>
    </source>
</evidence>
<feature type="transmembrane region" description="Helical" evidence="7">
    <location>
        <begin position="297"/>
        <end position="315"/>
    </location>
</feature>
<proteinExistence type="inferred from homology"/>
<evidence type="ECO:0000313" key="8">
    <source>
        <dbReference type="Proteomes" id="UP000694867"/>
    </source>
</evidence>
<protein>
    <submittedName>
        <fullName evidence="9">Signal peptide peptidase-like 2A</fullName>
    </submittedName>
</protein>
<dbReference type="GO" id="GO:0098553">
    <property type="term" value="C:lumenal side of endoplasmic reticulum membrane"/>
    <property type="evidence" value="ECO:0007669"/>
    <property type="project" value="TreeGrafter"/>
</dbReference>
<feature type="transmembrane region" description="Helical" evidence="7">
    <location>
        <begin position="322"/>
        <end position="342"/>
    </location>
</feature>
<evidence type="ECO:0000256" key="7">
    <source>
        <dbReference type="SAM" id="Phobius"/>
    </source>
</evidence>
<dbReference type="GO" id="GO:0033619">
    <property type="term" value="P:membrane protein proteolysis"/>
    <property type="evidence" value="ECO:0007669"/>
    <property type="project" value="TreeGrafter"/>
</dbReference>
<keyword evidence="3 7" id="KW-0812">Transmembrane</keyword>
<comment type="similarity">
    <text evidence="2">Belongs to the peptidase A22B family.</text>
</comment>
<dbReference type="GO" id="GO:0005765">
    <property type="term" value="C:lysosomal membrane"/>
    <property type="evidence" value="ECO:0007669"/>
    <property type="project" value="TreeGrafter"/>
</dbReference>
<reference evidence="9" key="1">
    <citation type="submission" date="2025-08" db="UniProtKB">
        <authorList>
            <consortium name="RefSeq"/>
        </authorList>
    </citation>
    <scope>IDENTIFICATION</scope>
</reference>
<dbReference type="InterPro" id="IPR006639">
    <property type="entry name" value="Preselin/SPP"/>
</dbReference>
<dbReference type="AlphaFoldDB" id="A0AAJ7L685"/>
<feature type="transmembrane region" description="Helical" evidence="7">
    <location>
        <begin position="205"/>
        <end position="229"/>
    </location>
</feature>
<feature type="transmembrane region" description="Helical" evidence="7">
    <location>
        <begin position="452"/>
        <end position="472"/>
    </location>
</feature>
<dbReference type="PANTHER" id="PTHR12174:SF103">
    <property type="entry name" value="INTRAMEMBRANE PROTEASE (IMPAS) FAMILY"/>
    <property type="match status" value="1"/>
</dbReference>
<dbReference type="PANTHER" id="PTHR12174">
    <property type="entry name" value="SIGNAL PEPTIDE PEPTIDASE"/>
    <property type="match status" value="1"/>
</dbReference>
<dbReference type="GO" id="GO:0098554">
    <property type="term" value="C:cytoplasmic side of endoplasmic reticulum membrane"/>
    <property type="evidence" value="ECO:0007669"/>
    <property type="project" value="TreeGrafter"/>
</dbReference>
<dbReference type="Pfam" id="PF04258">
    <property type="entry name" value="Peptidase_A22B"/>
    <property type="match status" value="1"/>
</dbReference>
<evidence type="ECO:0000256" key="3">
    <source>
        <dbReference type="ARBA" id="ARBA00022692"/>
    </source>
</evidence>
<name>A0AAJ7L685_9ACAR</name>
<keyword evidence="8" id="KW-1185">Reference proteome</keyword>
<comment type="subcellular location">
    <subcellularLocation>
        <location evidence="1">Endomembrane system</location>
        <topology evidence="1">Multi-pass membrane protein</topology>
    </subcellularLocation>
</comment>
<dbReference type="InterPro" id="IPR007369">
    <property type="entry name" value="Peptidase_A22B_SPP"/>
</dbReference>
<dbReference type="GeneID" id="108864989"/>
<dbReference type="KEGG" id="goe:108864989"/>
<dbReference type="GO" id="GO:0042500">
    <property type="term" value="F:aspartic endopeptidase activity, intramembrane cleaving"/>
    <property type="evidence" value="ECO:0007669"/>
    <property type="project" value="InterPro"/>
</dbReference>
<sequence>MNVSSAGLLYTGILKVPSINTTCCLRGYRAAALESTVEIRTVGLWDDFRVSLGGAEEPNRNSSIILLVHVDVDFLLSAAYIHRTLMPKSGGAVVWLPSISSSAKDFSFTKYYYMLAEIVEGSFNASVGQRLPGQVLPNSSTLSHITEIVSVMQAVAVFGTGIYLRYVRARRQIEKHALNRQTSQAKELTREDLLRKLGAWTGVGISYNAGIVLLGLQEICIMLMTVYYFHWISHLLKLAFIVAFITSADILFDDVAEEGGGSFELPKLGSLNYRRTTFRLICVIMAITWFLSRKNPMIWILHNIMASIMCVALIADISLPSMVVICLMAVLLAVYDLFMVFITPRFTADGVSVMESAVLGADGEVMPMVMYTPKFPSLTMYPRCASLRSGFLGLGDIIIPGIVGSYCANFDSMRMQGSCMKTSHLALLAYTLGLMTTYVARELMESAQPALIYITPMMLFILLPAAAMLGIWSNFWNGRLSGEPNVAAKKRG</sequence>
<dbReference type="SMART" id="SM00730">
    <property type="entry name" value="PSN"/>
    <property type="match status" value="1"/>
</dbReference>
<dbReference type="Proteomes" id="UP000694867">
    <property type="component" value="Unplaced"/>
</dbReference>
<keyword evidence="6 7" id="KW-0472">Membrane</keyword>
<feature type="transmembrane region" description="Helical" evidence="7">
    <location>
        <begin position="390"/>
        <end position="410"/>
    </location>
</feature>
<dbReference type="GO" id="GO:0030660">
    <property type="term" value="C:Golgi-associated vesicle membrane"/>
    <property type="evidence" value="ECO:0007669"/>
    <property type="project" value="TreeGrafter"/>
</dbReference>
<evidence type="ECO:0000256" key="1">
    <source>
        <dbReference type="ARBA" id="ARBA00004127"/>
    </source>
</evidence>
<dbReference type="RefSeq" id="XP_018497087.1">
    <property type="nucleotide sequence ID" value="XM_018641571.1"/>
</dbReference>
<evidence type="ECO:0000256" key="5">
    <source>
        <dbReference type="ARBA" id="ARBA00022989"/>
    </source>
</evidence>
<feature type="transmembrane region" description="Helical" evidence="7">
    <location>
        <begin position="422"/>
        <end position="440"/>
    </location>
</feature>
<evidence type="ECO:0000256" key="2">
    <source>
        <dbReference type="ARBA" id="ARBA00006859"/>
    </source>
</evidence>
<keyword evidence="4" id="KW-0378">Hydrolase</keyword>
<accession>A0AAJ7L685</accession>
<organism evidence="8 9">
    <name type="scientific">Galendromus occidentalis</name>
    <name type="common">western predatory mite</name>
    <dbReference type="NCBI Taxonomy" id="34638"/>
    <lineage>
        <taxon>Eukaryota</taxon>
        <taxon>Metazoa</taxon>
        <taxon>Ecdysozoa</taxon>
        <taxon>Arthropoda</taxon>
        <taxon>Chelicerata</taxon>
        <taxon>Arachnida</taxon>
        <taxon>Acari</taxon>
        <taxon>Parasitiformes</taxon>
        <taxon>Mesostigmata</taxon>
        <taxon>Gamasina</taxon>
        <taxon>Phytoseioidea</taxon>
        <taxon>Phytoseiidae</taxon>
        <taxon>Typhlodrominae</taxon>
        <taxon>Galendromus</taxon>
    </lineage>
</organism>
<evidence type="ECO:0000256" key="6">
    <source>
        <dbReference type="ARBA" id="ARBA00023136"/>
    </source>
</evidence>
<keyword evidence="5 7" id="KW-1133">Transmembrane helix</keyword>
<evidence type="ECO:0000256" key="4">
    <source>
        <dbReference type="ARBA" id="ARBA00022801"/>
    </source>
</evidence>
<gene>
    <name evidence="9" type="primary">LOC108864989</name>
</gene>